<comment type="similarity">
    <text evidence="1">Belongs to the YggT family.</text>
</comment>
<proteinExistence type="inferred from homology"/>
<dbReference type="AlphaFoldDB" id="A0A4V3F5Z4"/>
<accession>A0A4V3F5Z4</accession>
<keyword evidence="2" id="KW-1133">Transmembrane helix</keyword>
<feature type="transmembrane region" description="Helical" evidence="2">
    <location>
        <begin position="12"/>
        <end position="33"/>
    </location>
</feature>
<feature type="transmembrane region" description="Helical" evidence="2">
    <location>
        <begin position="162"/>
        <end position="184"/>
    </location>
</feature>
<evidence type="ECO:0000256" key="2">
    <source>
        <dbReference type="SAM" id="Phobius"/>
    </source>
</evidence>
<feature type="transmembrane region" description="Helical" evidence="2">
    <location>
        <begin position="102"/>
        <end position="127"/>
    </location>
</feature>
<keyword evidence="4" id="KW-1185">Reference proteome</keyword>
<dbReference type="PANTHER" id="PTHR33219">
    <property type="entry name" value="YLMG HOMOLOG PROTEIN 2, CHLOROPLASTIC"/>
    <property type="match status" value="1"/>
</dbReference>
<dbReference type="RefSeq" id="WP_133879494.1">
    <property type="nucleotide sequence ID" value="NZ_MWIN01000023.1"/>
</dbReference>
<sequence>MGANASNALNYLVSTLLNLYLCAVILRIVLGWVRADFYNPVSQLVWKITQPVLGPFQKAIPRWRRLDTAATAYLLVLAVIYIYIVAWMFGIGVSTFAVPLFAVLKIVVLAANLYTVALTFQAILSWFGPGVNNPASNILWSMNEPILRPIRRLVPSIAGLDLSPLLAIILMQVVVMLVPLPIFFRAGILG</sequence>
<gene>
    <name evidence="3" type="ORF">DFR24_0213</name>
</gene>
<dbReference type="Proteomes" id="UP000295341">
    <property type="component" value="Unassembled WGS sequence"/>
</dbReference>
<keyword evidence="2" id="KW-0472">Membrane</keyword>
<dbReference type="GO" id="GO:0016020">
    <property type="term" value="C:membrane"/>
    <property type="evidence" value="ECO:0007669"/>
    <property type="project" value="InterPro"/>
</dbReference>
<name>A0A4V3F5Z4_9GAMM</name>
<dbReference type="Pfam" id="PF02325">
    <property type="entry name" value="CCB3_YggT"/>
    <property type="match status" value="2"/>
</dbReference>
<feature type="transmembrane region" description="Helical" evidence="2">
    <location>
        <begin position="70"/>
        <end position="90"/>
    </location>
</feature>
<comment type="caution">
    <text evidence="3">The sequence shown here is derived from an EMBL/GenBank/DDBJ whole genome shotgun (WGS) entry which is preliminary data.</text>
</comment>
<evidence type="ECO:0000256" key="1">
    <source>
        <dbReference type="ARBA" id="ARBA00010894"/>
    </source>
</evidence>
<protein>
    <submittedName>
        <fullName evidence="3">YggT family protein</fullName>
    </submittedName>
</protein>
<dbReference type="PANTHER" id="PTHR33219:SF14">
    <property type="entry name" value="PROTEIN COFACTOR ASSEMBLY OF COMPLEX C SUBUNIT B CCB3, CHLOROPLASTIC-RELATED"/>
    <property type="match status" value="1"/>
</dbReference>
<dbReference type="InterPro" id="IPR003425">
    <property type="entry name" value="CCB3/YggT"/>
</dbReference>
<evidence type="ECO:0000313" key="4">
    <source>
        <dbReference type="Proteomes" id="UP000295341"/>
    </source>
</evidence>
<dbReference type="EMBL" id="SOBT01000008">
    <property type="protein sequence ID" value="TDU30856.1"/>
    <property type="molecule type" value="Genomic_DNA"/>
</dbReference>
<evidence type="ECO:0000313" key="3">
    <source>
        <dbReference type="EMBL" id="TDU30856.1"/>
    </source>
</evidence>
<reference evidence="3 4" key="1">
    <citation type="submission" date="2019-03" db="EMBL/GenBank/DDBJ databases">
        <title>Genomic Encyclopedia of Type Strains, Phase IV (KMG-IV): sequencing the most valuable type-strain genomes for metagenomic binning, comparative biology and taxonomic classification.</title>
        <authorList>
            <person name="Goeker M."/>
        </authorList>
    </citation>
    <scope>NUCLEOTIDE SEQUENCE [LARGE SCALE GENOMIC DNA]</scope>
    <source>
        <strain evidence="3 4">DSM 26377</strain>
    </source>
</reference>
<organism evidence="3 4">
    <name type="scientific">Panacagrimonas perspica</name>
    <dbReference type="NCBI Taxonomy" id="381431"/>
    <lineage>
        <taxon>Bacteria</taxon>
        <taxon>Pseudomonadati</taxon>
        <taxon>Pseudomonadota</taxon>
        <taxon>Gammaproteobacteria</taxon>
        <taxon>Nevskiales</taxon>
        <taxon>Nevskiaceae</taxon>
        <taxon>Panacagrimonas</taxon>
    </lineage>
</organism>
<keyword evidence="2" id="KW-0812">Transmembrane</keyword>
<dbReference type="OrthoDB" id="9806665at2"/>